<dbReference type="EMBL" id="JAHMHS010000008">
    <property type="protein sequence ID" value="KAK1730114.1"/>
    <property type="molecule type" value="Genomic_DNA"/>
</dbReference>
<reference evidence="1" key="1">
    <citation type="submission" date="2021-12" db="EMBL/GenBank/DDBJ databases">
        <title>Comparative genomics, transcriptomics and evolutionary studies reveal genomic signatures of adaptation to plant cell wall in hemibiotrophic fungi.</title>
        <authorList>
            <consortium name="DOE Joint Genome Institute"/>
            <person name="Baroncelli R."/>
            <person name="Diaz J.F."/>
            <person name="Benocci T."/>
            <person name="Peng M."/>
            <person name="Battaglia E."/>
            <person name="Haridas S."/>
            <person name="Andreopoulos W."/>
            <person name="Labutti K."/>
            <person name="Pangilinan J."/>
            <person name="Floch G.L."/>
            <person name="Makela M.R."/>
            <person name="Henrissat B."/>
            <person name="Grigoriev I.V."/>
            <person name="Crouch J.A."/>
            <person name="De Vries R.P."/>
            <person name="Sukno S.A."/>
            <person name="Thon M.R."/>
        </authorList>
    </citation>
    <scope>NUCLEOTIDE SEQUENCE</scope>
    <source>
        <strain evidence="1">CBS 112980</strain>
    </source>
</reference>
<accession>A0AAD8XML4</accession>
<evidence type="ECO:0000313" key="2">
    <source>
        <dbReference type="Proteomes" id="UP001244207"/>
    </source>
</evidence>
<gene>
    <name evidence="1" type="ORF">BDZ83DRAFT_423461</name>
</gene>
<sequence>MLNSRTEAFELAKGLIPLTFDNVMFRVPNFFNCRGIDTDSIYNSKRLQYVQLKQQHSFLQYSHSHMLPFARSHQVYRLDIWQYLTIHPLDISSVDLAPSSCHPKTVPSTSISYKVYHAFRPLSQTPQHGFDLASRVRQLRQKIFKPAQFWTSSSTPIHPKPLVGFCLAVLPFHCNSRLDRRRRSPISIHAPRLRSSSLGLYLK</sequence>
<comment type="caution">
    <text evidence="1">The sequence shown here is derived from an EMBL/GenBank/DDBJ whole genome shotgun (WGS) entry which is preliminary data.</text>
</comment>
<proteinExistence type="predicted"/>
<organism evidence="1 2">
    <name type="scientific">Glomerella acutata</name>
    <name type="common">Colletotrichum acutatum</name>
    <dbReference type="NCBI Taxonomy" id="27357"/>
    <lineage>
        <taxon>Eukaryota</taxon>
        <taxon>Fungi</taxon>
        <taxon>Dikarya</taxon>
        <taxon>Ascomycota</taxon>
        <taxon>Pezizomycotina</taxon>
        <taxon>Sordariomycetes</taxon>
        <taxon>Hypocreomycetidae</taxon>
        <taxon>Glomerellales</taxon>
        <taxon>Glomerellaceae</taxon>
        <taxon>Colletotrichum</taxon>
        <taxon>Colletotrichum acutatum species complex</taxon>
    </lineage>
</organism>
<evidence type="ECO:0000313" key="1">
    <source>
        <dbReference type="EMBL" id="KAK1730114.1"/>
    </source>
</evidence>
<dbReference type="Proteomes" id="UP001244207">
    <property type="component" value="Unassembled WGS sequence"/>
</dbReference>
<dbReference type="AlphaFoldDB" id="A0AAD8XML4"/>
<name>A0AAD8XML4_GLOAC</name>
<protein>
    <submittedName>
        <fullName evidence="1">Uncharacterized protein</fullName>
    </submittedName>
</protein>
<dbReference type="GeneID" id="85386893"/>
<dbReference type="RefSeq" id="XP_060370169.1">
    <property type="nucleotide sequence ID" value="XM_060502994.1"/>
</dbReference>
<keyword evidence="2" id="KW-1185">Reference proteome</keyword>